<dbReference type="PROSITE" id="PS50837">
    <property type="entry name" value="NACHT"/>
    <property type="match status" value="1"/>
</dbReference>
<dbReference type="OMA" id="DINEYAS"/>
<evidence type="ECO:0000259" key="1">
    <source>
        <dbReference type="PROSITE" id="PS50837"/>
    </source>
</evidence>
<dbReference type="Proteomes" id="UP000007110">
    <property type="component" value="Unassembled WGS sequence"/>
</dbReference>
<evidence type="ECO:0000313" key="3">
    <source>
        <dbReference type="Proteomes" id="UP000007110"/>
    </source>
</evidence>
<dbReference type="EnsemblMetazoa" id="XM_030995816">
    <property type="protein sequence ID" value="XP_030851676"/>
    <property type="gene ID" value="LOC115928527"/>
</dbReference>
<dbReference type="GeneID" id="115928527"/>
<accession>A0A7M7PKG7</accession>
<reference evidence="3" key="1">
    <citation type="submission" date="2015-02" db="EMBL/GenBank/DDBJ databases">
        <title>Genome sequencing for Strongylocentrotus purpuratus.</title>
        <authorList>
            <person name="Murali S."/>
            <person name="Liu Y."/>
            <person name="Vee V."/>
            <person name="English A."/>
            <person name="Wang M."/>
            <person name="Skinner E."/>
            <person name="Han Y."/>
            <person name="Muzny D.M."/>
            <person name="Worley K.C."/>
            <person name="Gibbs R.A."/>
        </authorList>
    </citation>
    <scope>NUCLEOTIDE SEQUENCE</scope>
</reference>
<dbReference type="PANTHER" id="PTHR24407">
    <property type="entry name" value="PROTEIN KINASE DOMAIN-CONTAINING PROTEIN"/>
    <property type="match status" value="1"/>
</dbReference>
<dbReference type="Pfam" id="PF05729">
    <property type="entry name" value="NACHT"/>
    <property type="match status" value="1"/>
</dbReference>
<dbReference type="KEGG" id="spu:115928527"/>
<dbReference type="InParanoid" id="A0A7M7PKG7"/>
<dbReference type="PANTHER" id="PTHR24407:SF14">
    <property type="entry name" value="SIR2-LIKE DOMAIN-CONTAINING PROTEIN"/>
    <property type="match status" value="1"/>
</dbReference>
<dbReference type="RefSeq" id="XP_030851676.1">
    <property type="nucleotide sequence ID" value="XM_030995816.1"/>
</dbReference>
<sequence>MILVKAGDVEQNPGPFDGAANIQEQELVNLAYDVPSSKYTDLCIALGVPYNQSQTILDRHLLDFTRSLNAVFFKWKDRQRDGTDCRQGIATALRGVNLDAFGDKMSKGGYLPQKAAPTESTVEDETQPLTKEQVDQCAQDFKTFYRTRLCKIKTDPLDFKSILEFERIYTNLVLLKNEMGTTTGKTPLDYAELLTTKVNGVFPKRLMVEGDGGAGKTTFCSKMAWDWAERTKEFEEFDWVLVIPFRNTKEGQTVGEIAKTYLSDSNTVQPRQIDKYILSAPTKVFIIFDGLDEYEGDILKESSDIAKILRSEKFVECRVMVTTRPWRAFPFKSHEIMMQTFAFLAIAGFDKENISIYITKYFQDDPAGYELIKYIESNDQIQENMAPFPLYIAMLCILWRTSDADKRNIIRKLKTFSQLFTAIIISLTDHYLTKQHQNPNDKILTKKEMKNYLSQIGKISYSGVLEKRLMYTENDFSGYNEAMEACCRIGVLSRDILIVPRQERRLISGRSCGPTVSRDLADVICSSTALTALELSGTALHDDCYGTLESKVKTSKVWRIITESMNEAD</sequence>
<dbReference type="OrthoDB" id="120976at2759"/>
<reference evidence="2" key="2">
    <citation type="submission" date="2021-01" db="UniProtKB">
        <authorList>
            <consortium name="EnsemblMetazoa"/>
        </authorList>
    </citation>
    <scope>IDENTIFICATION</scope>
</reference>
<evidence type="ECO:0000313" key="2">
    <source>
        <dbReference type="EnsemblMetazoa" id="XP_030851676"/>
    </source>
</evidence>
<dbReference type="InterPro" id="IPR011029">
    <property type="entry name" value="DEATH-like_dom_sf"/>
</dbReference>
<feature type="domain" description="NACHT" evidence="1">
    <location>
        <begin position="204"/>
        <end position="325"/>
    </location>
</feature>
<proteinExistence type="predicted"/>
<dbReference type="Gene3D" id="3.40.50.300">
    <property type="entry name" value="P-loop containing nucleotide triphosphate hydrolases"/>
    <property type="match status" value="1"/>
</dbReference>
<dbReference type="AlphaFoldDB" id="A0A7M7PKG7"/>
<name>A0A7M7PKG7_STRPU</name>
<keyword evidence="3" id="KW-1185">Reference proteome</keyword>
<protein>
    <recommendedName>
        <fullName evidence="1">NACHT domain-containing protein</fullName>
    </recommendedName>
</protein>
<dbReference type="InterPro" id="IPR007111">
    <property type="entry name" value="NACHT_NTPase"/>
</dbReference>
<dbReference type="SUPFAM" id="SSF52540">
    <property type="entry name" value="P-loop containing nucleoside triphosphate hydrolases"/>
    <property type="match status" value="1"/>
</dbReference>
<organism evidence="2 3">
    <name type="scientific">Strongylocentrotus purpuratus</name>
    <name type="common">Purple sea urchin</name>
    <dbReference type="NCBI Taxonomy" id="7668"/>
    <lineage>
        <taxon>Eukaryota</taxon>
        <taxon>Metazoa</taxon>
        <taxon>Echinodermata</taxon>
        <taxon>Eleutherozoa</taxon>
        <taxon>Echinozoa</taxon>
        <taxon>Echinoidea</taxon>
        <taxon>Euechinoidea</taxon>
        <taxon>Echinacea</taxon>
        <taxon>Camarodonta</taxon>
        <taxon>Echinidea</taxon>
        <taxon>Strongylocentrotidae</taxon>
        <taxon>Strongylocentrotus</taxon>
    </lineage>
</organism>
<dbReference type="InterPro" id="IPR027417">
    <property type="entry name" value="P-loop_NTPase"/>
</dbReference>
<dbReference type="Gene3D" id="1.10.533.10">
    <property type="entry name" value="Death Domain, Fas"/>
    <property type="match status" value="1"/>
</dbReference>